<geneLocation type="mitochondrion" evidence="1"/>
<evidence type="ECO:0000313" key="1">
    <source>
        <dbReference type="EMBL" id="ART32398.1"/>
    </source>
</evidence>
<dbReference type="EMBL" id="KY774314">
    <property type="protein sequence ID" value="ART32398.1"/>
    <property type="molecule type" value="Genomic_DNA"/>
</dbReference>
<dbReference type="AlphaFoldDB" id="A0A1Y0B4S8"/>
<sequence>MITYAYVRSRRIKVVELFARGRRKTPSAPWRPDISTLHIRIEDERLMLASKSTSMEWVSDTSSLDGIFAFQRGTDQNH</sequence>
<keyword evidence="1" id="KW-0496">Mitochondrion</keyword>
<gene>
    <name evidence="1" type="ORF">AEK19_MT2253</name>
</gene>
<accession>A0A1Y0B4S8</accession>
<name>A0A1Y0B4S8_9LAMI</name>
<reference evidence="1" key="1">
    <citation type="submission" date="2017-03" db="EMBL/GenBank/DDBJ databases">
        <title>The mitochondrial genome of the carnivorous plant Utricularia reniformis (Lentibulariaceae): structure, comparative analysis and evolutionary landmarks.</title>
        <authorList>
            <person name="Silva S.R."/>
            <person name="Alvarenga D.O."/>
            <person name="Michael T.P."/>
            <person name="Miranda V.F.O."/>
            <person name="Varani A.M."/>
        </authorList>
    </citation>
    <scope>NUCLEOTIDE SEQUENCE</scope>
</reference>
<protein>
    <submittedName>
        <fullName evidence="1">Uncharacterized protein</fullName>
    </submittedName>
</protein>
<organism evidence="1">
    <name type="scientific">Utricularia reniformis</name>
    <dbReference type="NCBI Taxonomy" id="192314"/>
    <lineage>
        <taxon>Eukaryota</taxon>
        <taxon>Viridiplantae</taxon>
        <taxon>Streptophyta</taxon>
        <taxon>Embryophyta</taxon>
        <taxon>Tracheophyta</taxon>
        <taxon>Spermatophyta</taxon>
        <taxon>Magnoliopsida</taxon>
        <taxon>eudicotyledons</taxon>
        <taxon>Gunneridae</taxon>
        <taxon>Pentapetalae</taxon>
        <taxon>asterids</taxon>
        <taxon>lamiids</taxon>
        <taxon>Lamiales</taxon>
        <taxon>Lentibulariaceae</taxon>
        <taxon>Utricularia</taxon>
    </lineage>
</organism>
<proteinExistence type="predicted"/>